<gene>
    <name evidence="2" type="ORF">TrLO_g15827</name>
</gene>
<keyword evidence="1" id="KW-0732">Signal</keyword>
<evidence type="ECO:0000313" key="3">
    <source>
        <dbReference type="Proteomes" id="UP001165122"/>
    </source>
</evidence>
<feature type="chain" id="PRO_5040959486" evidence="1">
    <location>
        <begin position="23"/>
        <end position="370"/>
    </location>
</feature>
<dbReference type="PROSITE" id="PS00061">
    <property type="entry name" value="ADH_SHORT"/>
    <property type="match status" value="1"/>
</dbReference>
<sequence length="370" mass="40128">MNIVYLIAAIIVMALLECVVEPLAMPMQRVAIVTGASRGIGKGIALELGQAGYAVHCLGRSTRNANAERDIAAEMGPYRRLPENEELTVERTAEQVSSLGGRGVAHVCDCSVDGEVAFTIRSITESEGGRLDCLVCSAYSVPAQKLRDDFWKQGMEMWDAVNGVGLRSVYATCLAAAPSMIETAKIPNSPPPLMCLVSSFGGKSYTFNVAYGVGKAAVDRLANDMALQLRSHDVATVSLYPGLVRTEANLEMEKMETWNEASGNLDLSSGESTRFSGKALTKLLSLEKNSIMERSGTVQVVAELADEFDFDDVDGKRPPSIRSLQYLLPNFVYPQIEKESGKELPDWIKSNIPNILLPWSVFSSGPPPEK</sequence>
<protein>
    <submittedName>
        <fullName evidence="2">Uncharacterized protein</fullName>
    </submittedName>
</protein>
<dbReference type="OrthoDB" id="1933717at2759"/>
<evidence type="ECO:0000256" key="1">
    <source>
        <dbReference type="SAM" id="SignalP"/>
    </source>
</evidence>
<keyword evidence="3" id="KW-1185">Reference proteome</keyword>
<dbReference type="InterPro" id="IPR036291">
    <property type="entry name" value="NAD(P)-bd_dom_sf"/>
</dbReference>
<dbReference type="EMBL" id="BRXW01000831">
    <property type="protein sequence ID" value="GMH77701.1"/>
    <property type="molecule type" value="Genomic_DNA"/>
</dbReference>
<organism evidence="2 3">
    <name type="scientific">Triparma laevis f. longispina</name>
    <dbReference type="NCBI Taxonomy" id="1714387"/>
    <lineage>
        <taxon>Eukaryota</taxon>
        <taxon>Sar</taxon>
        <taxon>Stramenopiles</taxon>
        <taxon>Ochrophyta</taxon>
        <taxon>Bolidophyceae</taxon>
        <taxon>Parmales</taxon>
        <taxon>Triparmaceae</taxon>
        <taxon>Triparma</taxon>
    </lineage>
</organism>
<feature type="signal peptide" evidence="1">
    <location>
        <begin position="1"/>
        <end position="22"/>
    </location>
</feature>
<proteinExistence type="predicted"/>
<name>A0A9W7AW72_9STRA</name>
<dbReference type="PANTHER" id="PTHR44147:SF2">
    <property type="entry name" value="DEHYDROGENASE_REDUCTASE SDR FAMILY MEMBER 1"/>
    <property type="match status" value="1"/>
</dbReference>
<dbReference type="AlphaFoldDB" id="A0A9W7AW72"/>
<dbReference type="InterPro" id="IPR020904">
    <property type="entry name" value="Sc_DH/Rdtase_CS"/>
</dbReference>
<dbReference type="Proteomes" id="UP001165122">
    <property type="component" value="Unassembled WGS sequence"/>
</dbReference>
<dbReference type="PRINTS" id="PR00081">
    <property type="entry name" value="GDHRDH"/>
</dbReference>
<dbReference type="Gene3D" id="3.40.50.720">
    <property type="entry name" value="NAD(P)-binding Rossmann-like Domain"/>
    <property type="match status" value="1"/>
</dbReference>
<dbReference type="InterPro" id="IPR002347">
    <property type="entry name" value="SDR_fam"/>
</dbReference>
<dbReference type="PANTHER" id="PTHR44147">
    <property type="entry name" value="DEHYDROGENASE/REDUCTASE SDR FAMILY MEMBER 1"/>
    <property type="match status" value="1"/>
</dbReference>
<dbReference type="Pfam" id="PF13561">
    <property type="entry name" value="adh_short_C2"/>
    <property type="match status" value="1"/>
</dbReference>
<dbReference type="SUPFAM" id="SSF51735">
    <property type="entry name" value="NAD(P)-binding Rossmann-fold domains"/>
    <property type="match status" value="1"/>
</dbReference>
<evidence type="ECO:0000313" key="2">
    <source>
        <dbReference type="EMBL" id="GMH77701.1"/>
    </source>
</evidence>
<dbReference type="Pfam" id="PF00106">
    <property type="entry name" value="adh_short"/>
    <property type="match status" value="1"/>
</dbReference>
<reference evidence="3" key="1">
    <citation type="journal article" date="2023" name="Commun. Biol.">
        <title>Genome analysis of Parmales, the sister group of diatoms, reveals the evolutionary specialization of diatoms from phago-mixotrophs to photoautotrophs.</title>
        <authorList>
            <person name="Ban H."/>
            <person name="Sato S."/>
            <person name="Yoshikawa S."/>
            <person name="Yamada K."/>
            <person name="Nakamura Y."/>
            <person name="Ichinomiya M."/>
            <person name="Sato N."/>
            <person name="Blanc-Mathieu R."/>
            <person name="Endo H."/>
            <person name="Kuwata A."/>
            <person name="Ogata H."/>
        </authorList>
    </citation>
    <scope>NUCLEOTIDE SEQUENCE [LARGE SCALE GENOMIC DNA]</scope>
    <source>
        <strain evidence="3">NIES 3700</strain>
    </source>
</reference>
<accession>A0A9W7AW72</accession>
<comment type="caution">
    <text evidence="2">The sequence shown here is derived from an EMBL/GenBank/DDBJ whole genome shotgun (WGS) entry which is preliminary data.</text>
</comment>